<feature type="binding site" evidence="7">
    <location>
        <begin position="392"/>
        <end position="393"/>
    </location>
    <ligand>
        <name>UDP</name>
        <dbReference type="ChEBI" id="CHEBI:58223"/>
    </ligand>
</feature>
<dbReference type="NCBIfam" id="TIGR02918">
    <property type="entry name" value="accessory Sec system glycosyltransferase GtfA"/>
    <property type="match status" value="1"/>
</dbReference>
<dbReference type="EC" id="2.4.1.-" evidence="7"/>
<feature type="domain" description="GtfA extended beta-sheet meander" evidence="8">
    <location>
        <begin position="103"/>
        <end position="194"/>
    </location>
</feature>
<keyword evidence="10" id="KW-1185">Reference proteome</keyword>
<evidence type="ECO:0000256" key="7">
    <source>
        <dbReference type="HAMAP-Rule" id="MF_01472"/>
    </source>
</evidence>
<comment type="function">
    <text evidence="7">Required for polymorphic O-glycosylation of the serine-rich repeat protein in this bacteria. Catalyzes the first step in glycosylation by transferring N-acetylglucosamine from UDP-GlcNAc to serine residues in the substrate protein. Part of the accessory SecA2/SecY2 system specifically required to export serine-rich repeat cell wall proteins usually encoded upstream in the same operon.</text>
</comment>
<dbReference type="Pfam" id="PF22145">
    <property type="entry name" value="GtfA_EBD"/>
    <property type="match status" value="1"/>
</dbReference>
<comment type="caution">
    <text evidence="9">The sequence shown here is derived from an EMBL/GenBank/DDBJ whole genome shotgun (WGS) entry which is preliminary data.</text>
</comment>
<dbReference type="SUPFAM" id="SSF53756">
    <property type="entry name" value="UDP-Glycosyltransferase/glycogen phosphorylase"/>
    <property type="match status" value="1"/>
</dbReference>
<evidence type="ECO:0000313" key="9">
    <source>
        <dbReference type="EMBL" id="MBD7895268.1"/>
    </source>
</evidence>
<feature type="binding site" evidence="7">
    <location>
        <position position="250"/>
    </location>
    <ligand>
        <name>N-acetyl-D-glucosamine</name>
        <dbReference type="ChEBI" id="CHEBI:506227"/>
    </ligand>
</feature>
<keyword evidence="5 7" id="KW-0547">Nucleotide-binding</keyword>
<dbReference type="PANTHER" id="PTHR12526">
    <property type="entry name" value="GLYCOSYLTRANSFERASE"/>
    <property type="match status" value="1"/>
</dbReference>
<protein>
    <recommendedName>
        <fullName evidence="7">UDP-N-acetylglucosamine--peptide N-acetylglucosaminyltransferase GtfA subunit</fullName>
        <ecNumber evidence="7">2.4.1.-</ecNumber>
    </recommendedName>
    <alternativeName>
        <fullName evidence="7">Glycosyltransferase GtfA</fullName>
    </alternativeName>
</protein>
<keyword evidence="3 7" id="KW-0328">Glycosyltransferase</keyword>
<dbReference type="InterPro" id="IPR014267">
    <property type="entry name" value="GtfA"/>
</dbReference>
<gene>
    <name evidence="7 9" type="primary">gtfA</name>
    <name evidence="9" type="ORF">H9564_06070</name>
</gene>
<accession>A0ABR8PDD5</accession>
<comment type="subcellular location">
    <subcellularLocation>
        <location evidence="7">Cytoplasm</location>
    </subcellularLocation>
    <subcellularLocation>
        <location evidence="7">Cell membrane</location>
        <topology evidence="7">Peripheral membrane protein</topology>
    </subcellularLocation>
    <text evidence="7">Cell membrane association requires GtfB.</text>
</comment>
<feature type="binding site" evidence="7">
    <location>
        <begin position="412"/>
        <end position="415"/>
    </location>
    <ligand>
        <name>N-acetyl-D-glucosamine</name>
        <dbReference type="ChEBI" id="CHEBI:506227"/>
    </ligand>
</feature>
<comment type="similarity">
    <text evidence="7">Belongs to the glycosyltransferase group 1 family. Glycosyltransferase 4 subfamily.</text>
</comment>
<name>A0ABR8PDD5_9LACO</name>
<sequence>MTVYNVNLGIGWGSSGIEYAQAYRAQSLRKLKVPAKFIFSDLILANNIEDLTKNLGYSDDEIIWFYNFFTDVKIAPSDYPLGQFEKDINLNERNAKREEINGGKNYFYTLADEGLSINVRFHDQKKKTIDQVSYVANEVMVKRDFYSYTKYATEYYNGVKENNQVTHRDFYNEDGSVAYTQHVRGQHEVFEFPDKIYYSKNDLYLEMLKRLKLTKDDTIILDREDDGNILINGQLIFEHHDPAKLVIVVHADHYDEHYTNKKTVLWNNFYEYQFTHTKDVASFIVATDKQRDLLKKQFKQYQNVQPNVTTIPVGNLKQLTKPTTKRKPHSLITASRLATEKHIDWLIKAVAKAHQEVPDVTLDIYGQGGEMGRLSQLINQYKANSYIRLMGQHDLTTVYQKYAAYIAGSTSEGFGLSLLEAVGSGLPMIGFDVPYGNQTFIDDGKNGYLLPYAQDWSDDKKVDLLAGAVVKLFTKADQEKFVQRSYELAEPYLTDNVAKRWGKLLEELKND</sequence>
<comment type="pathway">
    <text evidence="7">Protein modification; protein glycosylation.</text>
</comment>
<dbReference type="Pfam" id="PF13692">
    <property type="entry name" value="Glyco_trans_1_4"/>
    <property type="match status" value="1"/>
</dbReference>
<dbReference type="RefSeq" id="WP_191684599.1">
    <property type="nucleotide sequence ID" value="NZ_JACSQW010000014.1"/>
</dbReference>
<evidence type="ECO:0000256" key="4">
    <source>
        <dbReference type="ARBA" id="ARBA00022679"/>
    </source>
</evidence>
<dbReference type="PANTHER" id="PTHR12526:SF629">
    <property type="entry name" value="TEICHURONIC ACID BIOSYNTHESIS GLYCOSYLTRANSFERASE TUAH-RELATED"/>
    <property type="match status" value="1"/>
</dbReference>
<dbReference type="HAMAP" id="MF_01472">
    <property type="entry name" value="GtfA"/>
    <property type="match status" value="1"/>
</dbReference>
<keyword evidence="1 7" id="KW-1003">Cell membrane</keyword>
<keyword evidence="2 7" id="KW-0963">Cytoplasm</keyword>
<keyword evidence="4 7" id="KW-0808">Transferase</keyword>
<dbReference type="EMBL" id="JACSQW010000014">
    <property type="protein sequence ID" value="MBD7895268.1"/>
    <property type="molecule type" value="Genomic_DNA"/>
</dbReference>
<evidence type="ECO:0000256" key="1">
    <source>
        <dbReference type="ARBA" id="ARBA00022475"/>
    </source>
</evidence>
<comment type="catalytic activity">
    <reaction evidence="7">
        <text>L-seryl-[protein] + UDP-N-acetyl-alpha-D-glucosamine = 3-O-[N-acetyl-alpha-D-glucosaminyl]-L-seryl-[protein] + UDP + H(+)</text>
        <dbReference type="Rhea" id="RHEA:59872"/>
        <dbReference type="Rhea" id="RHEA-COMP:9863"/>
        <dbReference type="Rhea" id="RHEA-COMP:15471"/>
        <dbReference type="ChEBI" id="CHEBI:15378"/>
        <dbReference type="ChEBI" id="CHEBI:29999"/>
        <dbReference type="ChEBI" id="CHEBI:57705"/>
        <dbReference type="ChEBI" id="CHEBI:58223"/>
        <dbReference type="ChEBI" id="CHEBI:143279"/>
    </reaction>
</comment>
<reference evidence="9 10" key="1">
    <citation type="submission" date="2020-08" db="EMBL/GenBank/DDBJ databases">
        <title>A Genomic Blueprint of the Chicken Gut Microbiome.</title>
        <authorList>
            <person name="Gilroy R."/>
            <person name="Ravi A."/>
            <person name="Getino M."/>
            <person name="Pursley I."/>
            <person name="Horton D.L."/>
            <person name="Alikhan N.-F."/>
            <person name="Baker D."/>
            <person name="Gharbi K."/>
            <person name="Hall N."/>
            <person name="Watson M."/>
            <person name="Adriaenssens E.M."/>
            <person name="Foster-Nyarko E."/>
            <person name="Jarju S."/>
            <person name="Secka A."/>
            <person name="Antonio M."/>
            <person name="Oren A."/>
            <person name="Chaudhuri R."/>
            <person name="La Ragione R.M."/>
            <person name="Hildebrand F."/>
            <person name="Pallen M.J."/>
        </authorList>
    </citation>
    <scope>NUCLEOTIDE SEQUENCE [LARGE SCALE GENOMIC DNA]</scope>
    <source>
        <strain evidence="9 10">Sa3CUN2</strain>
    </source>
</reference>
<organism evidence="9 10">
    <name type="scientific">Limosilactobacillus avistercoris</name>
    <dbReference type="NCBI Taxonomy" id="2762243"/>
    <lineage>
        <taxon>Bacteria</taxon>
        <taxon>Bacillati</taxon>
        <taxon>Bacillota</taxon>
        <taxon>Bacilli</taxon>
        <taxon>Lactobacillales</taxon>
        <taxon>Lactobacillaceae</taxon>
        <taxon>Limosilactobacillus</taxon>
    </lineage>
</organism>
<evidence type="ECO:0000256" key="2">
    <source>
        <dbReference type="ARBA" id="ARBA00022490"/>
    </source>
</evidence>
<evidence type="ECO:0000256" key="5">
    <source>
        <dbReference type="ARBA" id="ARBA00022741"/>
    </source>
</evidence>
<dbReference type="Proteomes" id="UP000616837">
    <property type="component" value="Unassembled WGS sequence"/>
</dbReference>
<comment type="subunit">
    <text evidence="7">Forms a heterotetramer with 2 subunits each of GtfA and GtfB. Part of the accessory SecA2/SecY2 protein translocation apparatus.</text>
</comment>
<evidence type="ECO:0000256" key="3">
    <source>
        <dbReference type="ARBA" id="ARBA00022676"/>
    </source>
</evidence>
<comment type="caution">
    <text evidence="7">Lacks conserved residue(s) required for the propagation of feature annotation.</text>
</comment>
<evidence type="ECO:0000256" key="6">
    <source>
        <dbReference type="ARBA" id="ARBA00023136"/>
    </source>
</evidence>
<evidence type="ECO:0000313" key="10">
    <source>
        <dbReference type="Proteomes" id="UP000616837"/>
    </source>
</evidence>
<keyword evidence="6 7" id="KW-0472">Membrane</keyword>
<proteinExistence type="inferred from homology"/>
<evidence type="ECO:0000259" key="8">
    <source>
        <dbReference type="Pfam" id="PF22145"/>
    </source>
</evidence>
<dbReference type="Gene3D" id="3.40.50.2000">
    <property type="entry name" value="Glycogen Phosphorylase B"/>
    <property type="match status" value="2"/>
</dbReference>
<dbReference type="InterPro" id="IPR054396">
    <property type="entry name" value="GtfA_EBD"/>
</dbReference>